<keyword evidence="2" id="KW-1185">Reference proteome</keyword>
<accession>A0A3N4HR33</accession>
<name>A0A3N4HR33_ASCIM</name>
<dbReference type="Proteomes" id="UP000275078">
    <property type="component" value="Unassembled WGS sequence"/>
</dbReference>
<sequence>MNRGTTPTMSRASLISHQTSLTVSGSHAACKPSKILLSPVGAFLFGVKICRPKTLHYVPYAAKQRPNFGYIGP</sequence>
<gene>
    <name evidence="1" type="ORF">BJ508DRAFT_331261</name>
</gene>
<proteinExistence type="predicted"/>
<dbReference type="EMBL" id="ML119747">
    <property type="protein sequence ID" value="RPA76295.1"/>
    <property type="molecule type" value="Genomic_DNA"/>
</dbReference>
<organism evidence="1 2">
    <name type="scientific">Ascobolus immersus RN42</name>
    <dbReference type="NCBI Taxonomy" id="1160509"/>
    <lineage>
        <taxon>Eukaryota</taxon>
        <taxon>Fungi</taxon>
        <taxon>Dikarya</taxon>
        <taxon>Ascomycota</taxon>
        <taxon>Pezizomycotina</taxon>
        <taxon>Pezizomycetes</taxon>
        <taxon>Pezizales</taxon>
        <taxon>Ascobolaceae</taxon>
        <taxon>Ascobolus</taxon>
    </lineage>
</organism>
<evidence type="ECO:0000313" key="2">
    <source>
        <dbReference type="Proteomes" id="UP000275078"/>
    </source>
</evidence>
<evidence type="ECO:0000313" key="1">
    <source>
        <dbReference type="EMBL" id="RPA76295.1"/>
    </source>
</evidence>
<protein>
    <submittedName>
        <fullName evidence="1">Uncharacterized protein</fullName>
    </submittedName>
</protein>
<reference evidence="1 2" key="1">
    <citation type="journal article" date="2018" name="Nat. Ecol. Evol.">
        <title>Pezizomycetes genomes reveal the molecular basis of ectomycorrhizal truffle lifestyle.</title>
        <authorList>
            <person name="Murat C."/>
            <person name="Payen T."/>
            <person name="Noel B."/>
            <person name="Kuo A."/>
            <person name="Morin E."/>
            <person name="Chen J."/>
            <person name="Kohler A."/>
            <person name="Krizsan K."/>
            <person name="Balestrini R."/>
            <person name="Da Silva C."/>
            <person name="Montanini B."/>
            <person name="Hainaut M."/>
            <person name="Levati E."/>
            <person name="Barry K.W."/>
            <person name="Belfiori B."/>
            <person name="Cichocki N."/>
            <person name="Clum A."/>
            <person name="Dockter R.B."/>
            <person name="Fauchery L."/>
            <person name="Guy J."/>
            <person name="Iotti M."/>
            <person name="Le Tacon F."/>
            <person name="Lindquist E.A."/>
            <person name="Lipzen A."/>
            <person name="Malagnac F."/>
            <person name="Mello A."/>
            <person name="Molinier V."/>
            <person name="Miyauchi S."/>
            <person name="Poulain J."/>
            <person name="Riccioni C."/>
            <person name="Rubini A."/>
            <person name="Sitrit Y."/>
            <person name="Splivallo R."/>
            <person name="Traeger S."/>
            <person name="Wang M."/>
            <person name="Zifcakova L."/>
            <person name="Wipf D."/>
            <person name="Zambonelli A."/>
            <person name="Paolocci F."/>
            <person name="Nowrousian M."/>
            <person name="Ottonello S."/>
            <person name="Baldrian P."/>
            <person name="Spatafora J.W."/>
            <person name="Henrissat B."/>
            <person name="Nagy L.G."/>
            <person name="Aury J.M."/>
            <person name="Wincker P."/>
            <person name="Grigoriev I.V."/>
            <person name="Bonfante P."/>
            <person name="Martin F.M."/>
        </authorList>
    </citation>
    <scope>NUCLEOTIDE SEQUENCE [LARGE SCALE GENOMIC DNA]</scope>
    <source>
        <strain evidence="1 2">RN42</strain>
    </source>
</reference>
<dbReference type="AlphaFoldDB" id="A0A3N4HR33"/>